<dbReference type="InterPro" id="IPR012878">
    <property type="entry name" value="Beta-AFase-like_GH127_cat"/>
</dbReference>
<dbReference type="GO" id="GO:0005975">
    <property type="term" value="P:carbohydrate metabolic process"/>
    <property type="evidence" value="ECO:0007669"/>
    <property type="project" value="InterPro"/>
</dbReference>
<dbReference type="RefSeq" id="WP_249282493.1">
    <property type="nucleotide sequence ID" value="NZ_JACRST010000005.1"/>
</dbReference>
<proteinExistence type="predicted"/>
<dbReference type="InterPro" id="IPR000421">
    <property type="entry name" value="FA58C"/>
</dbReference>
<dbReference type="SUPFAM" id="SSF49785">
    <property type="entry name" value="Galactose-binding domain-like"/>
    <property type="match status" value="2"/>
</dbReference>
<feature type="signal peptide" evidence="3">
    <location>
        <begin position="1"/>
        <end position="24"/>
    </location>
</feature>
<dbReference type="Pfam" id="PF00754">
    <property type="entry name" value="F5_F8_type_C"/>
    <property type="match status" value="2"/>
</dbReference>
<keyword evidence="1" id="KW-0326">Glycosidase</keyword>
<sequence>MKRKILAALLAATMFLNLAAPSLAADPSSGSGGTAPDDIGGLTVWYDASTIPAEDGDKLAELTNQASTGAEYDAAQADEAYQPEYVAKSTYKEFPAIRMNADSFMQIGGDEGFDLTDMTIVAVMAPRKLVNNQQICSRKKNQSGDHNWYFNLENSGGLNFGWKEQGQNNWTSPNPKPNLSIKTPYTLVGLKNGADGAVYVNGEKTAFNGSETPEYNGQKVFLGAFAGNSDGEKTVEADIVEFLIYNRGLDEAELDELNAYLDEKYYVEEPDEPEPEEPAAPINPDELDGIKVWFDASKIEAEDGDKLSGLTNQAATGAEFDAKQENEAFQPTYVAESAYKGFPAVRMDEESFLQVGGDNGFDLNDMTIVAVMTPRELVNDGHGRQICSRKETGGGNHNWYLNVENGNGLNFGWKVYGGVHCKPVEQPALSTYENYTVIARKSGADGALFVNGDMTALRDTGDRPDTNSDPVYLGAPEGNGDQEKTLAADIAEFIIFDRGLTDEELAGLSAYLEEKYDDTYNPAELEGLTAWFDAADLDAKDGDRLDVWPNKANPGTHDAAQMSEGSRPLFESSSKFDGMPAVRLERNTFFEVTDSAALNLEDFSIFAVVDFDTVSGGGDDNQIFSKLATVAPWNHNWYFNINGGGFNFGWKEANGNFMDYRGANREFVADKNYVLGGVKNGLDALYYINDSLIGTLTSGAASPVPGYNNDPVYIGGTGTGKSMIGNVGEILLFNRALTEEETDAVNGYLCKKWGINKQIIVSNLKGSVELDGEPYRLFSPTTDVYQYVLPKDTTDIPQVSADFSASDATCTVRQAESIPGSAYIDVDLGGVIKTFEIQFSNLEKEILDLKNPTVEEVEITDGFWRERLDVFDDITVDYVLDKLEEVGSIKNFENAGTSNTQVHNNPWNDGLLYETIRAAADFMRANPDGDPELEAKIDRYIDVIYDASLRVPNGVLSTHGNIQQPGKYFDETGNPRWFHEAYNFGCMAEAAVHYYEATGNAKLLFVVTRFAEYVVDNYGYGLKEDGTPKINFIPDHGGPEEMVLKLYQLYRDNPELKELVGSYNPDYPLEINETDYADLVKFWIENRGNYVNRAEPFFYFGDYTQDHARFFDQKIAAGHAVRANLFYLGIAAAGREFEDPTYLMSVDRLWNNIVNKQMYITGGVGATGNEEAYGPDYDLPNDGYCETCAQVAMGFTSEYLGLTFGESKYADIVEKYIYDGVLGGTGLDGKTFFYQQPLSAKDKERWSWDSCPCCPPMFLKLYSELATYIYAYNDSNVYVNQFISSKTTLENGVSIEQTTEMPWGGKTTLKVNGDTTLRVRLPEWADHSKITIKANGADASYATESGYAVLSVSGETTVEVEFPMEARREYSDENVVYNRGKVALAYGPMVYCFESTDHMMIPNFKAGDGNLGVPVDAVLKTQFEPDLLGGIQTITVEGGQYYDSNGQLRTGTLKAIPFYVRANRGRSSTFVWVDEEVKESGGEAKRWLAMADRSENQGSSAAAAFDGDANTSWSIGTPDYPQVLMVDLGSVQPVAKVKTTFNGAQAWKFIVYGSTDGENWTVFSDNSGNLNNIQEFEDIGSMQARYVALKFTQSSGMGYTVVQDVAVFAEGSNTNIALNKLCGATSSIDTGRSAFAMIDGNDETRYCPPNHDKPRVLTFDMGEVADITGMNILFEKPTSWNYGIEVSEDGENWTEYVRETFNMTQDGVYHLVEKEAKGRYIRFTVYETTGGVWASVWEFDVRTAKPVEDLFTKLINATGDPEPGKPDTTELEALIAEAENDYNEVDYTAESWANLQAALTEAKGLIGNDAATQDHVNAAYDKLEAAIGDLVDIDETDFSKLQKIYDAAVELGNDPNYESSALLKELIADAEEMLDKQAATQQEADALAARLETEAAKVLLNKALKDAEAVMAGLDKADYTTASWNNYENKMDALKAMQDNEVLTIEAVKNAVADVDQAFEALKPAVPDPKPSKPSKGSSSSVNDMDYWNGVIEKINAADKGDKINATLESGAMMPATVIDALKGKDATLVVTVGGKDYAINGAGKLTGYTASAVYYTSDEIIAMANSKATAPTAGDQTGNPETGGEIEIGEAGAAVAPTIDSAAVPAPEAPAVIAPEAAAQAAETETNSGSLWVIAAVLAAVLVGGAAVTVIALRKRSENND</sequence>
<dbReference type="InterPro" id="IPR008979">
    <property type="entry name" value="Galactose-bd-like_sf"/>
</dbReference>
<keyword evidence="2" id="KW-0472">Membrane</keyword>
<dbReference type="Gene3D" id="1.20.1270.90">
    <property type="entry name" value="AF1782-like"/>
    <property type="match status" value="1"/>
</dbReference>
<reference evidence="5" key="1">
    <citation type="submission" date="2020-08" db="EMBL/GenBank/DDBJ databases">
        <title>Genome public.</title>
        <authorList>
            <person name="Liu C."/>
            <person name="Sun Q."/>
        </authorList>
    </citation>
    <scope>NUCLEOTIDE SEQUENCE</scope>
    <source>
        <strain evidence="5">NSJ-31</strain>
    </source>
</reference>
<dbReference type="Pfam" id="PF07944">
    <property type="entry name" value="Beta-AFase-like_GH127_cat"/>
    <property type="match status" value="1"/>
</dbReference>
<dbReference type="Pfam" id="PF20736">
    <property type="entry name" value="Glyco_hydro127M"/>
    <property type="match status" value="1"/>
</dbReference>
<dbReference type="Proteomes" id="UP000653127">
    <property type="component" value="Unassembled WGS sequence"/>
</dbReference>
<gene>
    <name evidence="5" type="ORF">H8711_05635</name>
</gene>
<dbReference type="InterPro" id="IPR013320">
    <property type="entry name" value="ConA-like_dom_sf"/>
</dbReference>
<dbReference type="GO" id="GO:0016798">
    <property type="term" value="F:hydrolase activity, acting on glycosyl bonds"/>
    <property type="evidence" value="ECO:0007669"/>
    <property type="project" value="UniProtKB-KW"/>
</dbReference>
<organism evidence="5 6">
    <name type="scientific">Ligaoa zhengdingensis</name>
    <dbReference type="NCBI Taxonomy" id="2763658"/>
    <lineage>
        <taxon>Bacteria</taxon>
        <taxon>Bacillati</taxon>
        <taxon>Bacillota</taxon>
        <taxon>Clostridia</taxon>
        <taxon>Eubacteriales</taxon>
        <taxon>Oscillospiraceae</taxon>
        <taxon>Ligaoa</taxon>
    </lineage>
</organism>
<evidence type="ECO:0000256" key="3">
    <source>
        <dbReference type="SAM" id="SignalP"/>
    </source>
</evidence>
<keyword evidence="5" id="KW-0378">Hydrolase</keyword>
<dbReference type="Gene3D" id="1.20.1270.70">
    <property type="entry name" value="Designed single chain three-helix bundle"/>
    <property type="match status" value="1"/>
</dbReference>
<dbReference type="Pfam" id="PF13385">
    <property type="entry name" value="Laminin_G_3"/>
    <property type="match status" value="2"/>
</dbReference>
<dbReference type="EMBL" id="JACRST010000005">
    <property type="protein sequence ID" value="MBC8546414.1"/>
    <property type="molecule type" value="Genomic_DNA"/>
</dbReference>
<feature type="domain" description="F5/8 type C" evidence="4">
    <location>
        <begin position="1465"/>
        <end position="1610"/>
    </location>
</feature>
<dbReference type="Pfam" id="PF07554">
    <property type="entry name" value="FIVAR"/>
    <property type="match status" value="2"/>
</dbReference>
<dbReference type="SUPFAM" id="SSF49899">
    <property type="entry name" value="Concanavalin A-like lectins/glucanases"/>
    <property type="match status" value="3"/>
</dbReference>
<dbReference type="PANTHER" id="PTHR43465">
    <property type="entry name" value="DUF1680 DOMAIN PROTEIN (AFU_ORTHOLOGUE AFUA_1G08910)"/>
    <property type="match status" value="1"/>
</dbReference>
<keyword evidence="2" id="KW-0812">Transmembrane</keyword>
<feature type="transmembrane region" description="Helical" evidence="2">
    <location>
        <begin position="2132"/>
        <end position="2154"/>
    </location>
</feature>
<evidence type="ECO:0000256" key="2">
    <source>
        <dbReference type="SAM" id="Phobius"/>
    </source>
</evidence>
<evidence type="ECO:0000313" key="5">
    <source>
        <dbReference type="EMBL" id="MBC8546414.1"/>
    </source>
</evidence>
<dbReference type="Gene3D" id="2.60.120.260">
    <property type="entry name" value="Galactose-binding domain-like"/>
    <property type="match status" value="2"/>
</dbReference>
<protein>
    <submittedName>
        <fullName evidence="5">Glycoside hydrolase family 127 protein</fullName>
    </submittedName>
</protein>
<dbReference type="InterPro" id="IPR049049">
    <property type="entry name" value="Beta-AFase-like_GH127_C"/>
</dbReference>
<feature type="chain" id="PRO_5036873231" evidence="3">
    <location>
        <begin position="25"/>
        <end position="2162"/>
    </location>
</feature>
<dbReference type="InterPro" id="IPR049046">
    <property type="entry name" value="Beta-AFase-like_GH127_middle"/>
</dbReference>
<dbReference type="PANTHER" id="PTHR43465:SF2">
    <property type="entry name" value="DUF1680 DOMAIN PROTEIN (AFU_ORTHOLOGUE AFUA_1G08910)"/>
    <property type="match status" value="1"/>
</dbReference>
<evidence type="ECO:0000313" key="6">
    <source>
        <dbReference type="Proteomes" id="UP000653127"/>
    </source>
</evidence>
<keyword evidence="6" id="KW-1185">Reference proteome</keyword>
<dbReference type="SUPFAM" id="SSF48208">
    <property type="entry name" value="Six-hairpin glycosidases"/>
    <property type="match status" value="1"/>
</dbReference>
<dbReference type="Gene3D" id="2.60.120.200">
    <property type="match status" value="3"/>
</dbReference>
<keyword evidence="2" id="KW-1133">Transmembrane helix</keyword>
<dbReference type="InterPro" id="IPR049174">
    <property type="entry name" value="Beta-AFase-like"/>
</dbReference>
<evidence type="ECO:0000259" key="4">
    <source>
        <dbReference type="PROSITE" id="PS50022"/>
    </source>
</evidence>
<name>A0A926DZG2_9FIRM</name>
<feature type="domain" description="F5/8 type C" evidence="4">
    <location>
        <begin position="1639"/>
        <end position="1744"/>
    </location>
</feature>
<dbReference type="Pfam" id="PF20737">
    <property type="entry name" value="Glyco_hydro127C"/>
    <property type="match status" value="1"/>
</dbReference>
<accession>A0A926DZG2</accession>
<dbReference type="InterPro" id="IPR008928">
    <property type="entry name" value="6-hairpin_glycosidase_sf"/>
</dbReference>
<keyword evidence="3" id="KW-0732">Signal</keyword>
<dbReference type="PROSITE" id="PS50022">
    <property type="entry name" value="FA58C_3"/>
    <property type="match status" value="2"/>
</dbReference>
<evidence type="ECO:0000256" key="1">
    <source>
        <dbReference type="ARBA" id="ARBA00023295"/>
    </source>
</evidence>
<comment type="caution">
    <text evidence="5">The sequence shown here is derived from an EMBL/GenBank/DDBJ whole genome shotgun (WGS) entry which is preliminary data.</text>
</comment>